<dbReference type="InParanoid" id="H2YTA0"/>
<feature type="compositionally biased region" description="Basic and acidic residues" evidence="1">
    <location>
        <begin position="1"/>
        <end position="29"/>
    </location>
</feature>
<organism evidence="2 3">
    <name type="scientific">Ciona savignyi</name>
    <name type="common">Pacific transparent sea squirt</name>
    <dbReference type="NCBI Taxonomy" id="51511"/>
    <lineage>
        <taxon>Eukaryota</taxon>
        <taxon>Metazoa</taxon>
        <taxon>Chordata</taxon>
        <taxon>Tunicata</taxon>
        <taxon>Ascidiacea</taxon>
        <taxon>Phlebobranchia</taxon>
        <taxon>Cionidae</taxon>
        <taxon>Ciona</taxon>
    </lineage>
</organism>
<sequence>MLLEACERAESIHPSHSMLDADRSMKMGDGEYGGGGQMQLSEELDEAGSWSPIPVDEEQDLISTKQDQPPIILTGSPDVEEHGCSILSLSAPPPTSQLWTSNLTPSQPANKLNDLHDARKMFDSIFDGIF</sequence>
<protein>
    <submittedName>
        <fullName evidence="2">Uncharacterized protein</fullName>
    </submittedName>
</protein>
<reference evidence="2" key="2">
    <citation type="submission" date="2025-08" db="UniProtKB">
        <authorList>
            <consortium name="Ensembl"/>
        </authorList>
    </citation>
    <scope>IDENTIFICATION</scope>
</reference>
<reference evidence="2" key="3">
    <citation type="submission" date="2025-09" db="UniProtKB">
        <authorList>
            <consortium name="Ensembl"/>
        </authorList>
    </citation>
    <scope>IDENTIFICATION</scope>
</reference>
<proteinExistence type="predicted"/>
<accession>H2YTA0</accession>
<evidence type="ECO:0000313" key="2">
    <source>
        <dbReference type="Ensembl" id="ENSCSAVP00000008560.1"/>
    </source>
</evidence>
<keyword evidence="3" id="KW-1185">Reference proteome</keyword>
<dbReference type="HOGENOM" id="CLU_1937374_0_0_1"/>
<dbReference type="Ensembl" id="ENSCSAVT00000008670.1">
    <property type="protein sequence ID" value="ENSCSAVP00000008560.1"/>
    <property type="gene ID" value="ENSCSAVG00000005087.1"/>
</dbReference>
<evidence type="ECO:0000256" key="1">
    <source>
        <dbReference type="SAM" id="MobiDB-lite"/>
    </source>
</evidence>
<feature type="region of interest" description="Disordered" evidence="1">
    <location>
        <begin position="1"/>
        <end position="77"/>
    </location>
</feature>
<evidence type="ECO:0000313" key="3">
    <source>
        <dbReference type="Proteomes" id="UP000007875"/>
    </source>
</evidence>
<reference evidence="3" key="1">
    <citation type="submission" date="2003-08" db="EMBL/GenBank/DDBJ databases">
        <authorList>
            <person name="Birren B."/>
            <person name="Nusbaum C."/>
            <person name="Abebe A."/>
            <person name="Abouelleil A."/>
            <person name="Adekoya E."/>
            <person name="Ait-zahra M."/>
            <person name="Allen N."/>
            <person name="Allen T."/>
            <person name="An P."/>
            <person name="Anderson M."/>
            <person name="Anderson S."/>
            <person name="Arachchi H."/>
            <person name="Armbruster J."/>
            <person name="Bachantsang P."/>
            <person name="Baldwin J."/>
            <person name="Barry A."/>
            <person name="Bayul T."/>
            <person name="Blitshsteyn B."/>
            <person name="Bloom T."/>
            <person name="Blye J."/>
            <person name="Boguslavskiy L."/>
            <person name="Borowsky M."/>
            <person name="Boukhgalter B."/>
            <person name="Brunache A."/>
            <person name="Butler J."/>
            <person name="Calixte N."/>
            <person name="Calvo S."/>
            <person name="Camarata J."/>
            <person name="Campo K."/>
            <person name="Chang J."/>
            <person name="Cheshatsang Y."/>
            <person name="Citroen M."/>
            <person name="Collymore A."/>
            <person name="Considine T."/>
            <person name="Cook A."/>
            <person name="Cooke P."/>
            <person name="Corum B."/>
            <person name="Cuomo C."/>
            <person name="David R."/>
            <person name="Dawoe T."/>
            <person name="Degray S."/>
            <person name="Dodge S."/>
            <person name="Dooley K."/>
            <person name="Dorje P."/>
            <person name="Dorjee K."/>
            <person name="Dorris L."/>
            <person name="Duffey N."/>
            <person name="Dupes A."/>
            <person name="Elkins T."/>
            <person name="Engels R."/>
            <person name="Erickson J."/>
            <person name="Farina A."/>
            <person name="Faro S."/>
            <person name="Ferreira P."/>
            <person name="Fischer H."/>
            <person name="Fitzgerald M."/>
            <person name="Foley K."/>
            <person name="Gage D."/>
            <person name="Galagan J."/>
            <person name="Gearin G."/>
            <person name="Gnerre S."/>
            <person name="Gnirke A."/>
            <person name="Goyette A."/>
            <person name="Graham J."/>
            <person name="Grandbois E."/>
            <person name="Gyaltsen K."/>
            <person name="Hafez N."/>
            <person name="Hagopian D."/>
            <person name="Hagos B."/>
            <person name="Hall J."/>
            <person name="Hatcher B."/>
            <person name="Heller A."/>
            <person name="Higgins H."/>
            <person name="Honan T."/>
            <person name="Horn A."/>
            <person name="Houde N."/>
            <person name="Hughes L."/>
            <person name="Hulme W."/>
            <person name="Husby E."/>
            <person name="Iliev I."/>
            <person name="Jaffe D."/>
            <person name="Jones C."/>
            <person name="Kamal M."/>
            <person name="Kamat A."/>
            <person name="Kamvysselis M."/>
            <person name="Karlsson E."/>
            <person name="Kells C."/>
            <person name="Kieu A."/>
            <person name="Kisner P."/>
            <person name="Kodira C."/>
            <person name="Kulbokas E."/>
            <person name="Labutti K."/>
            <person name="Lama D."/>
            <person name="Landers T."/>
            <person name="Leger J."/>
            <person name="Levine S."/>
            <person name="Lewis D."/>
            <person name="Lewis T."/>
            <person name="Lindblad-toh K."/>
            <person name="Liu X."/>
            <person name="Lokyitsang T."/>
            <person name="Lokyitsang Y."/>
            <person name="Lucien O."/>
            <person name="Lui A."/>
            <person name="Ma L.J."/>
            <person name="Mabbitt R."/>
            <person name="Macdonald J."/>
            <person name="Maclean C."/>
            <person name="Major J."/>
            <person name="Manning J."/>
            <person name="Marabella R."/>
            <person name="Maru K."/>
            <person name="Matthews C."/>
            <person name="Mauceli E."/>
            <person name="Mccarthy M."/>
            <person name="Mcdonough S."/>
            <person name="Mcghee T."/>
            <person name="Meldrim J."/>
            <person name="Meneus L."/>
            <person name="Mesirov J."/>
            <person name="Mihalev A."/>
            <person name="Mihova T."/>
            <person name="Mikkelsen T."/>
            <person name="Mlenga V."/>
            <person name="Moru K."/>
            <person name="Mozes J."/>
            <person name="Mulrain L."/>
            <person name="Munson G."/>
            <person name="Naylor J."/>
            <person name="Newes C."/>
            <person name="Nguyen C."/>
            <person name="Nguyen N."/>
            <person name="Nguyen T."/>
            <person name="Nicol R."/>
            <person name="Nielsen C."/>
            <person name="Nizzari M."/>
            <person name="Norbu C."/>
            <person name="Norbu N."/>
            <person name="O'donnell P."/>
            <person name="Okoawo O."/>
            <person name="O'leary S."/>
            <person name="Omotosho B."/>
            <person name="O'neill K."/>
            <person name="Osman S."/>
            <person name="Parker S."/>
            <person name="Perrin D."/>
            <person name="Phunkhang P."/>
            <person name="Piqani B."/>
            <person name="Purcell S."/>
            <person name="Rachupka T."/>
            <person name="Ramasamy U."/>
            <person name="Rameau R."/>
            <person name="Ray V."/>
            <person name="Raymond C."/>
            <person name="Retta R."/>
            <person name="Richardson S."/>
            <person name="Rise C."/>
            <person name="Rodriguez J."/>
            <person name="Rogers J."/>
            <person name="Rogov P."/>
            <person name="Rutman M."/>
            <person name="Schupbach R."/>
            <person name="Seaman C."/>
            <person name="Settipalli S."/>
            <person name="Sharpe T."/>
            <person name="Sheridan J."/>
            <person name="Sherpa N."/>
            <person name="Shi J."/>
            <person name="Smirnov S."/>
            <person name="Smith C."/>
            <person name="Sougnez C."/>
            <person name="Spencer B."/>
            <person name="Stalker J."/>
            <person name="Stange-thomann N."/>
            <person name="Stavropoulos S."/>
            <person name="Stetson K."/>
            <person name="Stone C."/>
            <person name="Stone S."/>
            <person name="Stubbs M."/>
            <person name="Talamas J."/>
            <person name="Tchuinga P."/>
            <person name="Tenzing P."/>
            <person name="Tesfaye S."/>
            <person name="Theodore J."/>
            <person name="Thoulutsang Y."/>
            <person name="Topham K."/>
            <person name="Towey S."/>
            <person name="Tsamla T."/>
            <person name="Tsomo N."/>
            <person name="Vallee D."/>
            <person name="Vassiliev H."/>
            <person name="Venkataraman V."/>
            <person name="Vinson J."/>
            <person name="Vo A."/>
            <person name="Wade C."/>
            <person name="Wang S."/>
            <person name="Wangchuk T."/>
            <person name="Wangdi T."/>
            <person name="Whittaker C."/>
            <person name="Wilkinson J."/>
            <person name="Wu Y."/>
            <person name="Wyman D."/>
            <person name="Yadav S."/>
            <person name="Yang S."/>
            <person name="Yang X."/>
            <person name="Yeager S."/>
            <person name="Yee E."/>
            <person name="Young G."/>
            <person name="Zainoun J."/>
            <person name="Zembeck L."/>
            <person name="Zimmer A."/>
            <person name="Zody M."/>
            <person name="Lander E."/>
        </authorList>
    </citation>
    <scope>NUCLEOTIDE SEQUENCE [LARGE SCALE GENOMIC DNA]</scope>
</reference>
<dbReference type="AlphaFoldDB" id="H2YTA0"/>
<name>H2YTA0_CIOSA</name>
<dbReference type="Proteomes" id="UP000007875">
    <property type="component" value="Unassembled WGS sequence"/>
</dbReference>